<gene>
    <name evidence="1" type="ORF">RPERSI_LOCUS6814</name>
</gene>
<reference evidence="1" key="1">
    <citation type="submission" date="2021-06" db="EMBL/GenBank/DDBJ databases">
        <authorList>
            <person name="Kallberg Y."/>
            <person name="Tangrot J."/>
            <person name="Rosling A."/>
        </authorList>
    </citation>
    <scope>NUCLEOTIDE SEQUENCE</scope>
    <source>
        <strain evidence="1">MA461A</strain>
    </source>
</reference>
<dbReference type="Proteomes" id="UP000789920">
    <property type="component" value="Unassembled WGS sequence"/>
</dbReference>
<comment type="caution">
    <text evidence="1">The sequence shown here is derived from an EMBL/GenBank/DDBJ whole genome shotgun (WGS) entry which is preliminary data.</text>
</comment>
<dbReference type="EMBL" id="CAJVQC010011063">
    <property type="protein sequence ID" value="CAG8623511.1"/>
    <property type="molecule type" value="Genomic_DNA"/>
</dbReference>
<feature type="non-terminal residue" evidence="1">
    <location>
        <position position="1"/>
    </location>
</feature>
<organism evidence="1 2">
    <name type="scientific">Racocetra persica</name>
    <dbReference type="NCBI Taxonomy" id="160502"/>
    <lineage>
        <taxon>Eukaryota</taxon>
        <taxon>Fungi</taxon>
        <taxon>Fungi incertae sedis</taxon>
        <taxon>Mucoromycota</taxon>
        <taxon>Glomeromycotina</taxon>
        <taxon>Glomeromycetes</taxon>
        <taxon>Diversisporales</taxon>
        <taxon>Gigasporaceae</taxon>
        <taxon>Racocetra</taxon>
    </lineage>
</organism>
<sequence>VKQSSNIPEYLYAIMSLLPSQSKRFISKCDNDHNNDRVNDNDNDCENYYNYENGHENNHENNHESDLADNSANNNTSGYLENAHWTQYIMTEEYKKKKIRNEGNKIIEVFKRNSKNSFTTMLTDADNIKLRDIFAVWIINRQHPFTIIEDLELIEIIQYLNSTAHLVKADTIKNTIISLYNSEKKELKASFTIIISLSVFEIYSSNIVHMRIV</sequence>
<name>A0ACA9MZY4_9GLOM</name>
<evidence type="ECO:0000313" key="2">
    <source>
        <dbReference type="Proteomes" id="UP000789920"/>
    </source>
</evidence>
<evidence type="ECO:0000313" key="1">
    <source>
        <dbReference type="EMBL" id="CAG8623511.1"/>
    </source>
</evidence>
<proteinExistence type="predicted"/>
<accession>A0ACA9MZY4</accession>
<keyword evidence="2" id="KW-1185">Reference proteome</keyword>
<protein>
    <submittedName>
        <fullName evidence="1">22465_t:CDS:1</fullName>
    </submittedName>
</protein>